<dbReference type="Gene3D" id="2.30.110.20">
    <property type="entry name" value="Hcp1-like"/>
    <property type="match status" value="1"/>
</dbReference>
<dbReference type="Proteomes" id="UP000317550">
    <property type="component" value="Chromosome"/>
</dbReference>
<dbReference type="RefSeq" id="WP_143856365.1">
    <property type="nucleotide sequence ID" value="NZ_CP041730.1"/>
</dbReference>
<dbReference type="InterPro" id="IPR036624">
    <property type="entry name" value="Hcp1-lik_sf"/>
</dbReference>
<accession>A0A516SBC1</accession>
<name>A0A516SBC1_9NEIS</name>
<sequence>MAVDIHLKIQSIPGESQNEGHKEEMEILAWSWGLTQSGTMHSGTGGGAGKVGIQDISFTKYTDNASPLLVLCACKGEHLPEVILSVRKAAGTSPIDYYTITLKDVLVSSYSTGGSGGEDRFTENFSLNFASFHIQYKIQDAAGNAKAGTEAKWNIPANKSV</sequence>
<dbReference type="KEGG" id="cari:FNU76_03195"/>
<reference evidence="2" key="1">
    <citation type="submission" date="2019-07" db="EMBL/GenBank/DDBJ databases">
        <title>Chitinimonas sp. nov., isolated from Ny-Alesund, arctica soil.</title>
        <authorList>
            <person name="Xu Q."/>
            <person name="Peng F."/>
        </authorList>
    </citation>
    <scope>NUCLEOTIDE SEQUENCE [LARGE SCALE GENOMIC DNA]</scope>
    <source>
        <strain evidence="2">R3-44</strain>
    </source>
</reference>
<dbReference type="InterPro" id="IPR053165">
    <property type="entry name" value="HSI-I_assembly_Hcp1"/>
</dbReference>
<dbReference type="SUPFAM" id="SSF141452">
    <property type="entry name" value="Hcp1-like"/>
    <property type="match status" value="1"/>
</dbReference>
<keyword evidence="2" id="KW-1185">Reference proteome</keyword>
<evidence type="ECO:0000313" key="2">
    <source>
        <dbReference type="Proteomes" id="UP000317550"/>
    </source>
</evidence>
<dbReference type="EMBL" id="CP041730">
    <property type="protein sequence ID" value="QDQ25440.1"/>
    <property type="molecule type" value="Genomic_DNA"/>
</dbReference>
<dbReference type="Pfam" id="PF05638">
    <property type="entry name" value="T6SS_HCP"/>
    <property type="match status" value="1"/>
</dbReference>
<evidence type="ECO:0000313" key="1">
    <source>
        <dbReference type="EMBL" id="QDQ25440.1"/>
    </source>
</evidence>
<protein>
    <submittedName>
        <fullName evidence="1">Type VI secretion system tube protein Hcp</fullName>
    </submittedName>
</protein>
<dbReference type="OrthoDB" id="5146053at2"/>
<dbReference type="PANTHER" id="PTHR36152">
    <property type="entry name" value="CYTOPLASMIC PROTEIN-RELATED"/>
    <property type="match status" value="1"/>
</dbReference>
<proteinExistence type="predicted"/>
<organism evidence="1 2">
    <name type="scientific">Chitinimonas arctica</name>
    <dbReference type="NCBI Taxonomy" id="2594795"/>
    <lineage>
        <taxon>Bacteria</taxon>
        <taxon>Pseudomonadati</taxon>
        <taxon>Pseudomonadota</taxon>
        <taxon>Betaproteobacteria</taxon>
        <taxon>Neisseriales</taxon>
        <taxon>Chitinibacteraceae</taxon>
        <taxon>Chitinimonas</taxon>
    </lineage>
</organism>
<dbReference type="InterPro" id="IPR008514">
    <property type="entry name" value="T6SS_Hcp"/>
</dbReference>
<dbReference type="PANTHER" id="PTHR36152:SF5">
    <property type="entry name" value="PROTEIN HCP1"/>
    <property type="match status" value="1"/>
</dbReference>
<gene>
    <name evidence="1" type="ORF">FNU76_03195</name>
</gene>
<dbReference type="AlphaFoldDB" id="A0A516SBC1"/>